<gene>
    <name evidence="2" type="ORF">QBC36DRAFT_334743</name>
</gene>
<dbReference type="Proteomes" id="UP001302321">
    <property type="component" value="Unassembled WGS sequence"/>
</dbReference>
<feature type="non-terminal residue" evidence="2">
    <location>
        <position position="119"/>
    </location>
</feature>
<sequence>LTLTFVVIFLLFISSYSFFFLGGGFRISLQNLPYSQFSLSQCRTQVKYTQGLTLFLAPGISKNMGKRPFLIFRPRSRLITILLFSLQYIGRSLKGPKVRYAAASSQCPFLGSRPGYLPF</sequence>
<protein>
    <submittedName>
        <fullName evidence="2">Uncharacterized protein</fullName>
    </submittedName>
</protein>
<evidence type="ECO:0000256" key="1">
    <source>
        <dbReference type="SAM" id="Phobius"/>
    </source>
</evidence>
<keyword evidence="3" id="KW-1185">Reference proteome</keyword>
<feature type="non-terminal residue" evidence="2">
    <location>
        <position position="1"/>
    </location>
</feature>
<dbReference type="EMBL" id="MU866310">
    <property type="protein sequence ID" value="KAK4173946.1"/>
    <property type="molecule type" value="Genomic_DNA"/>
</dbReference>
<reference evidence="2" key="2">
    <citation type="submission" date="2023-05" db="EMBL/GenBank/DDBJ databases">
        <authorList>
            <consortium name="Lawrence Berkeley National Laboratory"/>
            <person name="Steindorff A."/>
            <person name="Hensen N."/>
            <person name="Bonometti L."/>
            <person name="Westerberg I."/>
            <person name="Brannstrom I.O."/>
            <person name="Guillou S."/>
            <person name="Cros-Aarteil S."/>
            <person name="Calhoun S."/>
            <person name="Haridas S."/>
            <person name="Kuo A."/>
            <person name="Mondo S."/>
            <person name="Pangilinan J."/>
            <person name="Riley R."/>
            <person name="Labutti K."/>
            <person name="Andreopoulos B."/>
            <person name="Lipzen A."/>
            <person name="Chen C."/>
            <person name="Yanf M."/>
            <person name="Daum C."/>
            <person name="Ng V."/>
            <person name="Clum A."/>
            <person name="Ohm R."/>
            <person name="Martin F."/>
            <person name="Silar P."/>
            <person name="Natvig D."/>
            <person name="Lalanne C."/>
            <person name="Gautier V."/>
            <person name="Ament-Velasquez S.L."/>
            <person name="Kruys A."/>
            <person name="Hutchinson M.I."/>
            <person name="Powell A.J."/>
            <person name="Barry K."/>
            <person name="Miller A.N."/>
            <person name="Grigoriev I.V."/>
            <person name="Debuchy R."/>
            <person name="Gladieux P."/>
            <person name="Thoren M.H."/>
            <person name="Johannesson H."/>
        </authorList>
    </citation>
    <scope>NUCLEOTIDE SEQUENCE</scope>
    <source>
        <strain evidence="2">CBS 892.96</strain>
    </source>
</reference>
<feature type="transmembrane region" description="Helical" evidence="1">
    <location>
        <begin position="6"/>
        <end position="29"/>
    </location>
</feature>
<name>A0AAN7A3F3_9PEZI</name>
<keyword evidence="1" id="KW-1133">Transmembrane helix</keyword>
<evidence type="ECO:0000313" key="3">
    <source>
        <dbReference type="Proteomes" id="UP001302321"/>
    </source>
</evidence>
<keyword evidence="1" id="KW-0472">Membrane</keyword>
<comment type="caution">
    <text evidence="2">The sequence shown here is derived from an EMBL/GenBank/DDBJ whole genome shotgun (WGS) entry which is preliminary data.</text>
</comment>
<accession>A0AAN7A3F3</accession>
<proteinExistence type="predicted"/>
<organism evidence="2 3">
    <name type="scientific">Triangularia setosa</name>
    <dbReference type="NCBI Taxonomy" id="2587417"/>
    <lineage>
        <taxon>Eukaryota</taxon>
        <taxon>Fungi</taxon>
        <taxon>Dikarya</taxon>
        <taxon>Ascomycota</taxon>
        <taxon>Pezizomycotina</taxon>
        <taxon>Sordariomycetes</taxon>
        <taxon>Sordariomycetidae</taxon>
        <taxon>Sordariales</taxon>
        <taxon>Podosporaceae</taxon>
        <taxon>Triangularia</taxon>
    </lineage>
</organism>
<evidence type="ECO:0000313" key="2">
    <source>
        <dbReference type="EMBL" id="KAK4173946.1"/>
    </source>
</evidence>
<reference evidence="2" key="1">
    <citation type="journal article" date="2023" name="Mol. Phylogenet. Evol.">
        <title>Genome-scale phylogeny and comparative genomics of the fungal order Sordariales.</title>
        <authorList>
            <person name="Hensen N."/>
            <person name="Bonometti L."/>
            <person name="Westerberg I."/>
            <person name="Brannstrom I.O."/>
            <person name="Guillou S."/>
            <person name="Cros-Aarteil S."/>
            <person name="Calhoun S."/>
            <person name="Haridas S."/>
            <person name="Kuo A."/>
            <person name="Mondo S."/>
            <person name="Pangilinan J."/>
            <person name="Riley R."/>
            <person name="LaButti K."/>
            <person name="Andreopoulos B."/>
            <person name="Lipzen A."/>
            <person name="Chen C."/>
            <person name="Yan M."/>
            <person name="Daum C."/>
            <person name="Ng V."/>
            <person name="Clum A."/>
            <person name="Steindorff A."/>
            <person name="Ohm R.A."/>
            <person name="Martin F."/>
            <person name="Silar P."/>
            <person name="Natvig D.O."/>
            <person name="Lalanne C."/>
            <person name="Gautier V."/>
            <person name="Ament-Velasquez S.L."/>
            <person name="Kruys A."/>
            <person name="Hutchinson M.I."/>
            <person name="Powell A.J."/>
            <person name="Barry K."/>
            <person name="Miller A.N."/>
            <person name="Grigoriev I.V."/>
            <person name="Debuchy R."/>
            <person name="Gladieux P."/>
            <person name="Hiltunen Thoren M."/>
            <person name="Johannesson H."/>
        </authorList>
    </citation>
    <scope>NUCLEOTIDE SEQUENCE</scope>
    <source>
        <strain evidence="2">CBS 892.96</strain>
    </source>
</reference>
<keyword evidence="1" id="KW-0812">Transmembrane</keyword>
<dbReference type="AlphaFoldDB" id="A0AAN7A3F3"/>